<reference evidence="4 5" key="1">
    <citation type="submission" date="2019-04" db="EMBL/GenBank/DDBJ databases">
        <title>Comparative genomics and transcriptomics to analyze fruiting body development in filamentous ascomycetes.</title>
        <authorList>
            <consortium name="DOE Joint Genome Institute"/>
            <person name="Lutkenhaus R."/>
            <person name="Traeger S."/>
            <person name="Breuer J."/>
            <person name="Kuo A."/>
            <person name="Lipzen A."/>
            <person name="Pangilinan J."/>
            <person name="Dilworth D."/>
            <person name="Sandor L."/>
            <person name="Poggeler S."/>
            <person name="Barry K."/>
            <person name="Grigoriev I.V."/>
            <person name="Nowrousian M."/>
        </authorList>
    </citation>
    <scope>NUCLEOTIDE SEQUENCE [LARGE SCALE GENOMIC DNA]</scope>
    <source>
        <strain evidence="4 5">CBS 389.68</strain>
    </source>
</reference>
<gene>
    <name evidence="4" type="ORF">EX30DRAFT_343367</name>
</gene>
<dbReference type="Proteomes" id="UP000298138">
    <property type="component" value="Unassembled WGS sequence"/>
</dbReference>
<dbReference type="AlphaFoldDB" id="A0A4S2MRB0"/>
<evidence type="ECO:0000256" key="1">
    <source>
        <dbReference type="SAM" id="MobiDB-lite"/>
    </source>
</evidence>
<evidence type="ECO:0000313" key="5">
    <source>
        <dbReference type="Proteomes" id="UP000298138"/>
    </source>
</evidence>
<sequence>MLTISLLAALVPATVQAITAYDPIVRYEVPYTTLTSSSFSAFRTFVAYDPIIRSLVPYTTLTVDIYTYSVHFTATLASSPASATPFSTHTATVYWDSYLTWITYHFSSEDVPTPWVTIPSTTSKNDYLTSTVWYEQTVLTAPSYCSSTAWTHTTSGEVEIPQEVHYQLTPITTITSTYTLRYKTTKLTSTYLTFVLTPSAVVHPPTTTTTTWPPTDPCRSPTPTSFSSRLPEPPFHRNVAIGVCTAIALLLVLGFLENYYWFVRLMTGRWALRLGTVSWCLSTVVGVCLTRISRSRTPEQQRVLAQRWNEIPGTQKWRLWWMWGFRWKYPAEILGNMDGPAPAVGVVYQPPPPMYEETSTTTSTTMLTSTTMTPVQGAYLPPYQGPLSYGSPPPPYIPHPPPQT</sequence>
<accession>A0A4S2MRB0</accession>
<proteinExistence type="predicted"/>
<dbReference type="InParanoid" id="A0A4S2MRB0"/>
<evidence type="ECO:0000256" key="2">
    <source>
        <dbReference type="SAM" id="Phobius"/>
    </source>
</evidence>
<keyword evidence="5" id="KW-1185">Reference proteome</keyword>
<feature type="region of interest" description="Disordered" evidence="1">
    <location>
        <begin position="205"/>
        <end position="224"/>
    </location>
</feature>
<feature type="compositionally biased region" description="Pro residues" evidence="1">
    <location>
        <begin position="391"/>
        <end position="404"/>
    </location>
</feature>
<evidence type="ECO:0000256" key="3">
    <source>
        <dbReference type="SAM" id="SignalP"/>
    </source>
</evidence>
<dbReference type="OrthoDB" id="3795566at2759"/>
<feature type="transmembrane region" description="Helical" evidence="2">
    <location>
        <begin position="239"/>
        <end position="263"/>
    </location>
</feature>
<name>A0A4S2MRB0_9PEZI</name>
<keyword evidence="2" id="KW-0812">Transmembrane</keyword>
<dbReference type="EMBL" id="ML220143">
    <property type="protein sequence ID" value="TGZ78309.1"/>
    <property type="molecule type" value="Genomic_DNA"/>
</dbReference>
<dbReference type="STRING" id="341454.A0A4S2MRB0"/>
<evidence type="ECO:0000313" key="4">
    <source>
        <dbReference type="EMBL" id="TGZ78309.1"/>
    </source>
</evidence>
<feature type="signal peptide" evidence="3">
    <location>
        <begin position="1"/>
        <end position="17"/>
    </location>
</feature>
<protein>
    <submittedName>
        <fullName evidence="4">Uncharacterized protein</fullName>
    </submittedName>
</protein>
<organism evidence="4 5">
    <name type="scientific">Ascodesmis nigricans</name>
    <dbReference type="NCBI Taxonomy" id="341454"/>
    <lineage>
        <taxon>Eukaryota</taxon>
        <taxon>Fungi</taxon>
        <taxon>Dikarya</taxon>
        <taxon>Ascomycota</taxon>
        <taxon>Pezizomycotina</taxon>
        <taxon>Pezizomycetes</taxon>
        <taxon>Pezizales</taxon>
        <taxon>Ascodesmidaceae</taxon>
        <taxon>Ascodesmis</taxon>
    </lineage>
</organism>
<keyword evidence="3" id="KW-0732">Signal</keyword>
<feature type="region of interest" description="Disordered" evidence="1">
    <location>
        <begin position="383"/>
        <end position="404"/>
    </location>
</feature>
<keyword evidence="2" id="KW-0472">Membrane</keyword>
<keyword evidence="2" id="KW-1133">Transmembrane helix</keyword>
<feature type="chain" id="PRO_5020353381" evidence="3">
    <location>
        <begin position="18"/>
        <end position="404"/>
    </location>
</feature>